<protein>
    <submittedName>
        <fullName evidence="1">Uncharacterized protein</fullName>
    </submittedName>
</protein>
<proteinExistence type="predicted"/>
<dbReference type="EMBL" id="BK014755">
    <property type="protein sequence ID" value="DAD74231.1"/>
    <property type="molecule type" value="Genomic_DNA"/>
</dbReference>
<name>A0A8S5LWJ7_9CAUD</name>
<evidence type="ECO:0000313" key="1">
    <source>
        <dbReference type="EMBL" id="DAD74231.1"/>
    </source>
</evidence>
<accession>A0A8S5LWJ7</accession>
<organism evidence="1">
    <name type="scientific">Podoviridae sp. ctx9R1</name>
    <dbReference type="NCBI Taxonomy" id="2826589"/>
    <lineage>
        <taxon>Viruses</taxon>
        <taxon>Duplodnaviria</taxon>
        <taxon>Heunggongvirae</taxon>
        <taxon>Uroviricota</taxon>
        <taxon>Caudoviricetes</taxon>
    </lineage>
</organism>
<sequence>MHCVPPSILLYCHIDNFSFFLKLFPPYRPLLFYLSLSL</sequence>
<reference evidence="1" key="1">
    <citation type="journal article" date="2021" name="Proc. Natl. Acad. Sci. U.S.A.">
        <title>A Catalog of Tens of Thousands of Viruses from Human Metagenomes Reveals Hidden Associations with Chronic Diseases.</title>
        <authorList>
            <person name="Tisza M.J."/>
            <person name="Buck C.B."/>
        </authorList>
    </citation>
    <scope>NUCLEOTIDE SEQUENCE</scope>
    <source>
        <strain evidence="1">Ctx9R1</strain>
    </source>
</reference>